<dbReference type="PROSITE" id="PS50088">
    <property type="entry name" value="ANK_REPEAT"/>
    <property type="match status" value="1"/>
</dbReference>
<dbReference type="Pfam" id="PF06985">
    <property type="entry name" value="HET"/>
    <property type="match status" value="1"/>
</dbReference>
<dbReference type="InterPro" id="IPR052895">
    <property type="entry name" value="HetReg/Transcr_Mod"/>
</dbReference>
<proteinExistence type="predicted"/>
<dbReference type="EMBL" id="PXXK01000009">
    <property type="protein sequence ID" value="RFN55210.1"/>
    <property type="molecule type" value="Genomic_DNA"/>
</dbReference>
<organism evidence="4 5">
    <name type="scientific">Fusarium flagelliforme</name>
    <dbReference type="NCBI Taxonomy" id="2675880"/>
    <lineage>
        <taxon>Eukaryota</taxon>
        <taxon>Fungi</taxon>
        <taxon>Dikarya</taxon>
        <taxon>Ascomycota</taxon>
        <taxon>Pezizomycotina</taxon>
        <taxon>Sordariomycetes</taxon>
        <taxon>Hypocreomycetidae</taxon>
        <taxon>Hypocreales</taxon>
        <taxon>Nectriaceae</taxon>
        <taxon>Fusarium</taxon>
        <taxon>Fusarium incarnatum-equiseti species complex</taxon>
    </lineage>
</organism>
<dbReference type="SUPFAM" id="SSF48403">
    <property type="entry name" value="Ankyrin repeat"/>
    <property type="match status" value="1"/>
</dbReference>
<sequence>MSSIVTGGPTEEFPQFQHTSLPSPSSIRLVSFIKRPRQLSPPSVQGQELIECILETTDIDHAPEFDVISTSCGDSRQANQRSQIVVDGKIMSVPKEIYEAAQMIKGKHDQLEERITIHYKTEVIKAAEEGRLSDVEACLRQGAYVHAQDRYGETAIHYACENGHLEIVSLLLDHGASIKIIDSHGRSPIGCMQAKKKQEWKKMKSPERLHQDPEDRQLVPSGEIVRFGKPIWIHAICVNQEDENEKTSQRSITSQIYARARSIMAWTGVMDPATRLSQNTVITGVYGDESNLAKISLTPEHPSEQSVRQQVMELKRTVRNLLARPWFQRPDLVNEVALGGNIKVYCGEDAIPLSDILEYLRRQTSEEDKKILSGLNVWRLLDEADG</sequence>
<dbReference type="Pfam" id="PF12796">
    <property type="entry name" value="Ank_2"/>
    <property type="match status" value="1"/>
</dbReference>
<reference evidence="4 5" key="1">
    <citation type="journal article" date="2018" name="PLoS Pathog.">
        <title>Evolution of structural diversity of trichothecenes, a family of toxins produced by plant pathogenic and entomopathogenic fungi.</title>
        <authorList>
            <person name="Proctor R.H."/>
            <person name="McCormick S.P."/>
            <person name="Kim H.S."/>
            <person name="Cardoza R.E."/>
            <person name="Stanley A.M."/>
            <person name="Lindo L."/>
            <person name="Kelly A."/>
            <person name="Brown D.W."/>
            <person name="Lee T."/>
            <person name="Vaughan M.M."/>
            <person name="Alexander N.J."/>
            <person name="Busman M."/>
            <person name="Gutierrez S."/>
        </authorList>
    </citation>
    <scope>NUCLEOTIDE SEQUENCE [LARGE SCALE GENOMIC DNA]</scope>
    <source>
        <strain evidence="4 5">NRRL 13405</strain>
    </source>
</reference>
<dbReference type="PROSITE" id="PS50297">
    <property type="entry name" value="ANK_REP_REGION"/>
    <property type="match status" value="1"/>
</dbReference>
<protein>
    <submittedName>
        <fullName evidence="4">Serine/threonine-protein phosphatase 6 regulatory ankyrin repeat subunit a</fullName>
    </submittedName>
</protein>
<evidence type="ECO:0000313" key="4">
    <source>
        <dbReference type="EMBL" id="RFN55210.1"/>
    </source>
</evidence>
<feature type="region of interest" description="Disordered" evidence="2">
    <location>
        <begin position="1"/>
        <end position="22"/>
    </location>
</feature>
<gene>
    <name evidence="4" type="ORF">FIE12Z_463</name>
</gene>
<name>A0A395N5Q4_9HYPO</name>
<dbReference type="AlphaFoldDB" id="A0A395N5Q4"/>
<evidence type="ECO:0000259" key="3">
    <source>
        <dbReference type="Pfam" id="PF06985"/>
    </source>
</evidence>
<dbReference type="Proteomes" id="UP000265631">
    <property type="component" value="Unassembled WGS sequence"/>
</dbReference>
<dbReference type="InterPro" id="IPR010730">
    <property type="entry name" value="HET"/>
</dbReference>
<evidence type="ECO:0000313" key="5">
    <source>
        <dbReference type="Proteomes" id="UP000265631"/>
    </source>
</evidence>
<feature type="domain" description="Heterokaryon incompatibility" evidence="3">
    <location>
        <begin position="231"/>
        <end position="329"/>
    </location>
</feature>
<dbReference type="OrthoDB" id="4476201at2759"/>
<feature type="repeat" description="ANK" evidence="1">
    <location>
        <begin position="151"/>
        <end position="183"/>
    </location>
</feature>
<dbReference type="SMART" id="SM00248">
    <property type="entry name" value="ANK"/>
    <property type="match status" value="1"/>
</dbReference>
<dbReference type="PANTHER" id="PTHR24148">
    <property type="entry name" value="ANKYRIN REPEAT DOMAIN-CONTAINING PROTEIN 39 HOMOLOG-RELATED"/>
    <property type="match status" value="1"/>
</dbReference>
<dbReference type="PANTHER" id="PTHR24148:SF64">
    <property type="entry name" value="HETEROKARYON INCOMPATIBILITY DOMAIN-CONTAINING PROTEIN"/>
    <property type="match status" value="1"/>
</dbReference>
<dbReference type="InterPro" id="IPR002110">
    <property type="entry name" value="Ankyrin_rpt"/>
</dbReference>
<dbReference type="STRING" id="2594813.A0A395N5Q4"/>
<keyword evidence="1" id="KW-0040">ANK repeat</keyword>
<accession>A0A395N5Q4</accession>
<dbReference type="Gene3D" id="1.25.40.20">
    <property type="entry name" value="Ankyrin repeat-containing domain"/>
    <property type="match status" value="1"/>
</dbReference>
<dbReference type="InterPro" id="IPR036770">
    <property type="entry name" value="Ankyrin_rpt-contain_sf"/>
</dbReference>
<comment type="caution">
    <text evidence="4">The sequence shown here is derived from an EMBL/GenBank/DDBJ whole genome shotgun (WGS) entry which is preliminary data.</text>
</comment>
<keyword evidence="5" id="KW-1185">Reference proteome</keyword>
<evidence type="ECO:0000256" key="1">
    <source>
        <dbReference type="PROSITE-ProRule" id="PRU00023"/>
    </source>
</evidence>
<evidence type="ECO:0000256" key="2">
    <source>
        <dbReference type="SAM" id="MobiDB-lite"/>
    </source>
</evidence>